<accession>A0A9D4B908</accession>
<dbReference type="EMBL" id="JAIWYP010000016">
    <property type="protein sequence ID" value="KAH3693786.1"/>
    <property type="molecule type" value="Genomic_DNA"/>
</dbReference>
<comment type="caution">
    <text evidence="1">The sequence shown here is derived from an EMBL/GenBank/DDBJ whole genome shotgun (WGS) entry which is preliminary data.</text>
</comment>
<dbReference type="AlphaFoldDB" id="A0A9D4B908"/>
<protein>
    <submittedName>
        <fullName evidence="1">Uncharacterized protein</fullName>
    </submittedName>
</protein>
<name>A0A9D4B908_DREPO</name>
<organism evidence="1 2">
    <name type="scientific">Dreissena polymorpha</name>
    <name type="common">Zebra mussel</name>
    <name type="synonym">Mytilus polymorpha</name>
    <dbReference type="NCBI Taxonomy" id="45954"/>
    <lineage>
        <taxon>Eukaryota</taxon>
        <taxon>Metazoa</taxon>
        <taxon>Spiralia</taxon>
        <taxon>Lophotrochozoa</taxon>
        <taxon>Mollusca</taxon>
        <taxon>Bivalvia</taxon>
        <taxon>Autobranchia</taxon>
        <taxon>Heteroconchia</taxon>
        <taxon>Euheterodonta</taxon>
        <taxon>Imparidentia</taxon>
        <taxon>Neoheterodontei</taxon>
        <taxon>Myida</taxon>
        <taxon>Dreissenoidea</taxon>
        <taxon>Dreissenidae</taxon>
        <taxon>Dreissena</taxon>
    </lineage>
</organism>
<reference evidence="1" key="1">
    <citation type="journal article" date="2019" name="bioRxiv">
        <title>The Genome of the Zebra Mussel, Dreissena polymorpha: A Resource for Invasive Species Research.</title>
        <authorList>
            <person name="McCartney M.A."/>
            <person name="Auch B."/>
            <person name="Kono T."/>
            <person name="Mallez S."/>
            <person name="Zhang Y."/>
            <person name="Obille A."/>
            <person name="Becker A."/>
            <person name="Abrahante J.E."/>
            <person name="Garbe J."/>
            <person name="Badalamenti J.P."/>
            <person name="Herman A."/>
            <person name="Mangelson H."/>
            <person name="Liachko I."/>
            <person name="Sullivan S."/>
            <person name="Sone E.D."/>
            <person name="Koren S."/>
            <person name="Silverstein K.A.T."/>
            <person name="Beckman K.B."/>
            <person name="Gohl D.M."/>
        </authorList>
    </citation>
    <scope>NUCLEOTIDE SEQUENCE</scope>
    <source>
        <strain evidence="1">Duluth1</strain>
        <tissue evidence="1">Whole animal</tissue>
    </source>
</reference>
<reference evidence="1" key="2">
    <citation type="submission" date="2020-11" db="EMBL/GenBank/DDBJ databases">
        <authorList>
            <person name="McCartney M.A."/>
            <person name="Auch B."/>
            <person name="Kono T."/>
            <person name="Mallez S."/>
            <person name="Becker A."/>
            <person name="Gohl D.M."/>
            <person name="Silverstein K.A.T."/>
            <person name="Koren S."/>
            <person name="Bechman K.B."/>
            <person name="Herman A."/>
            <person name="Abrahante J.E."/>
            <person name="Garbe J."/>
        </authorList>
    </citation>
    <scope>NUCLEOTIDE SEQUENCE</scope>
    <source>
        <strain evidence="1">Duluth1</strain>
        <tissue evidence="1">Whole animal</tissue>
    </source>
</reference>
<dbReference type="Proteomes" id="UP000828390">
    <property type="component" value="Unassembled WGS sequence"/>
</dbReference>
<proteinExistence type="predicted"/>
<sequence>MFYCLKAGQCVDLTDCTACYRIEACAALARTSTSQSIVYVCDGTNTISSSMDAVLVSGHASTSTVASGSFFVFRN</sequence>
<keyword evidence="2" id="KW-1185">Reference proteome</keyword>
<evidence type="ECO:0000313" key="1">
    <source>
        <dbReference type="EMBL" id="KAH3693786.1"/>
    </source>
</evidence>
<gene>
    <name evidence="1" type="ORF">DPMN_081226</name>
</gene>
<evidence type="ECO:0000313" key="2">
    <source>
        <dbReference type="Proteomes" id="UP000828390"/>
    </source>
</evidence>